<keyword evidence="1" id="KW-0479">Metal-binding</keyword>
<dbReference type="InParanoid" id="A0A200QE44"/>
<dbReference type="GO" id="GO:0046872">
    <property type="term" value="F:metal ion binding"/>
    <property type="evidence" value="ECO:0007669"/>
    <property type="project" value="UniProtKB-KW"/>
</dbReference>
<organism evidence="3 4">
    <name type="scientific">Macleaya cordata</name>
    <name type="common">Five-seeded plume-poppy</name>
    <name type="synonym">Bocconia cordata</name>
    <dbReference type="NCBI Taxonomy" id="56857"/>
    <lineage>
        <taxon>Eukaryota</taxon>
        <taxon>Viridiplantae</taxon>
        <taxon>Streptophyta</taxon>
        <taxon>Embryophyta</taxon>
        <taxon>Tracheophyta</taxon>
        <taxon>Spermatophyta</taxon>
        <taxon>Magnoliopsida</taxon>
        <taxon>Ranunculales</taxon>
        <taxon>Papaveraceae</taxon>
        <taxon>Papaveroideae</taxon>
        <taxon>Macleaya</taxon>
    </lineage>
</organism>
<proteinExistence type="predicted"/>
<dbReference type="InterPro" id="IPR051863">
    <property type="entry name" value="HIPP"/>
</dbReference>
<protein>
    <recommendedName>
        <fullName evidence="5">HMA domain-containing protein</fullName>
    </recommendedName>
</protein>
<gene>
    <name evidence="3" type="ORF">BVC80_551g52</name>
</gene>
<dbReference type="OrthoDB" id="689350at2759"/>
<evidence type="ECO:0000313" key="3">
    <source>
        <dbReference type="EMBL" id="OVA08746.1"/>
    </source>
</evidence>
<dbReference type="PANTHER" id="PTHR45811:SF13">
    <property type="entry name" value="OS04G0661100 PROTEIN"/>
    <property type="match status" value="1"/>
</dbReference>
<reference evidence="3 4" key="1">
    <citation type="journal article" date="2017" name="Mol. Plant">
        <title>The Genome of Medicinal Plant Macleaya cordata Provides New Insights into Benzylisoquinoline Alkaloids Metabolism.</title>
        <authorList>
            <person name="Liu X."/>
            <person name="Liu Y."/>
            <person name="Huang P."/>
            <person name="Ma Y."/>
            <person name="Qing Z."/>
            <person name="Tang Q."/>
            <person name="Cao H."/>
            <person name="Cheng P."/>
            <person name="Zheng Y."/>
            <person name="Yuan Z."/>
            <person name="Zhou Y."/>
            <person name="Liu J."/>
            <person name="Tang Z."/>
            <person name="Zhuo Y."/>
            <person name="Zhang Y."/>
            <person name="Yu L."/>
            <person name="Huang J."/>
            <person name="Yang P."/>
            <person name="Peng Q."/>
            <person name="Zhang J."/>
            <person name="Jiang W."/>
            <person name="Zhang Z."/>
            <person name="Lin K."/>
            <person name="Ro D.K."/>
            <person name="Chen X."/>
            <person name="Xiong X."/>
            <person name="Shang Y."/>
            <person name="Huang S."/>
            <person name="Zeng J."/>
        </authorList>
    </citation>
    <scope>NUCLEOTIDE SEQUENCE [LARGE SCALE GENOMIC DNA]</scope>
    <source>
        <strain evidence="4">cv. BLH2017</strain>
        <tissue evidence="3">Root</tissue>
    </source>
</reference>
<keyword evidence="4" id="KW-1185">Reference proteome</keyword>
<evidence type="ECO:0000256" key="2">
    <source>
        <dbReference type="SAM" id="MobiDB-lite"/>
    </source>
</evidence>
<evidence type="ECO:0008006" key="5">
    <source>
        <dbReference type="Google" id="ProtNLM"/>
    </source>
</evidence>
<evidence type="ECO:0000313" key="4">
    <source>
        <dbReference type="Proteomes" id="UP000195402"/>
    </source>
</evidence>
<name>A0A200QE44_MACCD</name>
<dbReference type="Gene3D" id="3.30.70.100">
    <property type="match status" value="1"/>
</dbReference>
<feature type="region of interest" description="Disordered" evidence="2">
    <location>
        <begin position="85"/>
        <end position="130"/>
    </location>
</feature>
<dbReference type="AlphaFoldDB" id="A0A200QE44"/>
<sequence length="160" mass="17385">MPKMQEEAPQEPYIAVECCGYDGDGQYYCAPHPPGEIHPMISSHEYLGVDKVEVDAALSTFTVTGDADPYEVVIRARKSIKVVEVVSIGPPPPPPKPDGGGGGGDGQKKADDDGKKKQEQQQQKSSEMIFVNTYPQTQPCHMCVRVVRSDYDPTSSCSIL</sequence>
<dbReference type="PANTHER" id="PTHR45811">
    <property type="entry name" value="COPPER TRANSPORT PROTEIN FAMILY-RELATED"/>
    <property type="match status" value="1"/>
</dbReference>
<feature type="compositionally biased region" description="Basic and acidic residues" evidence="2">
    <location>
        <begin position="106"/>
        <end position="119"/>
    </location>
</feature>
<accession>A0A200QE44</accession>
<dbReference type="STRING" id="56857.A0A200QE44"/>
<dbReference type="Proteomes" id="UP000195402">
    <property type="component" value="Unassembled WGS sequence"/>
</dbReference>
<evidence type="ECO:0000256" key="1">
    <source>
        <dbReference type="ARBA" id="ARBA00022723"/>
    </source>
</evidence>
<comment type="caution">
    <text evidence="3">The sequence shown here is derived from an EMBL/GenBank/DDBJ whole genome shotgun (WGS) entry which is preliminary data.</text>
</comment>
<dbReference type="EMBL" id="MVGT01002292">
    <property type="protein sequence ID" value="OVA08746.1"/>
    <property type="molecule type" value="Genomic_DNA"/>
</dbReference>